<dbReference type="InterPro" id="IPR036986">
    <property type="entry name" value="S4_RNA-bd_sf"/>
</dbReference>
<keyword evidence="3 6" id="KW-0413">Isomerase</keyword>
<reference evidence="8" key="2">
    <citation type="journal article" date="2021" name="PeerJ">
        <title>Extensive microbial diversity within the chicken gut microbiome revealed by metagenomics and culture.</title>
        <authorList>
            <person name="Gilroy R."/>
            <person name="Ravi A."/>
            <person name="Getino M."/>
            <person name="Pursley I."/>
            <person name="Horton D.L."/>
            <person name="Alikhan N.F."/>
            <person name="Baker D."/>
            <person name="Gharbi K."/>
            <person name="Hall N."/>
            <person name="Watson M."/>
            <person name="Adriaenssens E.M."/>
            <person name="Foster-Nyarko E."/>
            <person name="Jarju S."/>
            <person name="Secka A."/>
            <person name="Antonio M."/>
            <person name="Oren A."/>
            <person name="Chaudhuri R.R."/>
            <person name="La Ragione R."/>
            <person name="Hildebrand F."/>
            <person name="Pallen M.J."/>
        </authorList>
    </citation>
    <scope>NUCLEOTIDE SEQUENCE</scope>
    <source>
        <strain evidence="8">ChiGjej1B1-22543</strain>
    </source>
</reference>
<dbReference type="GO" id="GO:0000455">
    <property type="term" value="P:enzyme-directed rRNA pseudouridine synthesis"/>
    <property type="evidence" value="ECO:0007669"/>
    <property type="project" value="TreeGrafter"/>
</dbReference>
<dbReference type="InterPro" id="IPR006225">
    <property type="entry name" value="PsdUridine_synth_RluC/D"/>
</dbReference>
<dbReference type="AlphaFoldDB" id="A0A9D1LP08"/>
<dbReference type="CDD" id="cd00165">
    <property type="entry name" value="S4"/>
    <property type="match status" value="1"/>
</dbReference>
<dbReference type="Gene3D" id="3.10.290.10">
    <property type="entry name" value="RNA-binding S4 domain"/>
    <property type="match status" value="1"/>
</dbReference>
<dbReference type="EC" id="5.4.99.-" evidence="6"/>
<dbReference type="EMBL" id="DVMV01000028">
    <property type="protein sequence ID" value="HIU45415.1"/>
    <property type="molecule type" value="Genomic_DNA"/>
</dbReference>
<evidence type="ECO:0000256" key="4">
    <source>
        <dbReference type="PIRSR" id="PIRSR606225-1"/>
    </source>
</evidence>
<dbReference type="InterPro" id="IPR002942">
    <property type="entry name" value="S4_RNA-bd"/>
</dbReference>
<dbReference type="GO" id="GO:0120159">
    <property type="term" value="F:rRNA pseudouridine synthase activity"/>
    <property type="evidence" value="ECO:0007669"/>
    <property type="project" value="UniProtKB-ARBA"/>
</dbReference>
<dbReference type="InterPro" id="IPR020103">
    <property type="entry name" value="PsdUridine_synth_cat_dom_sf"/>
</dbReference>
<dbReference type="SUPFAM" id="SSF55120">
    <property type="entry name" value="Pseudouridine synthase"/>
    <property type="match status" value="1"/>
</dbReference>
<comment type="caution">
    <text evidence="8">The sequence shown here is derived from an EMBL/GenBank/DDBJ whole genome shotgun (WGS) entry which is preliminary data.</text>
</comment>
<evidence type="ECO:0000256" key="1">
    <source>
        <dbReference type="ARBA" id="ARBA00000073"/>
    </source>
</evidence>
<keyword evidence="5" id="KW-0694">RNA-binding</keyword>
<proteinExistence type="inferred from homology"/>
<protein>
    <recommendedName>
        <fullName evidence="6">Pseudouridine synthase</fullName>
        <ecNumber evidence="6">5.4.99.-</ecNumber>
    </recommendedName>
</protein>
<evidence type="ECO:0000313" key="8">
    <source>
        <dbReference type="EMBL" id="HIU45415.1"/>
    </source>
</evidence>
<feature type="active site" evidence="4">
    <location>
        <position position="135"/>
    </location>
</feature>
<dbReference type="SUPFAM" id="SSF55174">
    <property type="entry name" value="Alpha-L RNA-binding motif"/>
    <property type="match status" value="1"/>
</dbReference>
<dbReference type="Gene3D" id="3.30.2350.10">
    <property type="entry name" value="Pseudouridine synthase"/>
    <property type="match status" value="1"/>
</dbReference>
<dbReference type="NCBIfam" id="TIGR00005">
    <property type="entry name" value="rluA_subfam"/>
    <property type="match status" value="1"/>
</dbReference>
<name>A0A9D1LP08_9FIRM</name>
<evidence type="ECO:0000256" key="3">
    <source>
        <dbReference type="ARBA" id="ARBA00023235"/>
    </source>
</evidence>
<dbReference type="InterPro" id="IPR050188">
    <property type="entry name" value="RluA_PseudoU_synthase"/>
</dbReference>
<evidence type="ECO:0000259" key="7">
    <source>
        <dbReference type="SMART" id="SM00363"/>
    </source>
</evidence>
<dbReference type="CDD" id="cd02869">
    <property type="entry name" value="PseudoU_synth_RluA_like"/>
    <property type="match status" value="1"/>
</dbReference>
<dbReference type="PANTHER" id="PTHR21600:SF44">
    <property type="entry name" value="RIBOSOMAL LARGE SUBUNIT PSEUDOURIDINE SYNTHASE D"/>
    <property type="match status" value="1"/>
</dbReference>
<dbReference type="InterPro" id="IPR006145">
    <property type="entry name" value="PsdUridine_synth_RsuA/RluA"/>
</dbReference>
<evidence type="ECO:0000256" key="5">
    <source>
        <dbReference type="PROSITE-ProRule" id="PRU00182"/>
    </source>
</evidence>
<dbReference type="PROSITE" id="PS50889">
    <property type="entry name" value="S4"/>
    <property type="match status" value="1"/>
</dbReference>
<gene>
    <name evidence="8" type="ORF">IAC52_03870</name>
</gene>
<evidence type="ECO:0000256" key="2">
    <source>
        <dbReference type="ARBA" id="ARBA00010876"/>
    </source>
</evidence>
<comment type="similarity">
    <text evidence="2 6">Belongs to the pseudouridine synthase RluA family.</text>
</comment>
<accession>A0A9D1LP08</accession>
<dbReference type="SMART" id="SM00363">
    <property type="entry name" value="S4"/>
    <property type="match status" value="1"/>
</dbReference>
<feature type="domain" description="RNA-binding S4" evidence="7">
    <location>
        <begin position="13"/>
        <end position="73"/>
    </location>
</feature>
<comment type="function">
    <text evidence="6">Responsible for synthesis of pseudouridine from uracil.</text>
</comment>
<reference evidence="8" key="1">
    <citation type="submission" date="2020-10" db="EMBL/GenBank/DDBJ databases">
        <authorList>
            <person name="Gilroy R."/>
        </authorList>
    </citation>
    <scope>NUCLEOTIDE SEQUENCE</scope>
    <source>
        <strain evidence="8">ChiGjej1B1-22543</strain>
    </source>
</reference>
<dbReference type="Pfam" id="PF01479">
    <property type="entry name" value="S4"/>
    <property type="match status" value="1"/>
</dbReference>
<dbReference type="PANTHER" id="PTHR21600">
    <property type="entry name" value="MITOCHONDRIAL RNA PSEUDOURIDINE SYNTHASE"/>
    <property type="match status" value="1"/>
</dbReference>
<sequence>MGQFKASKELSGKRLDEALFAFGAAKSRSKCQALIKQGKVAVNGKPEKAHYPLEEGDVVSYEDYVEPPTDLVPEKMDLHVVYEDDDIIIIDKPAGLVVHPGAGNYDGTLLNGLLFHYGEELAPASGRPGLVHRIDKDTSGLLAVAKTEEALLSLQSQLKDHSMHREYVALADGIFQEKRGKIIAPLSRDKDNRLKQAVDVQSGKMAITHFEVVQVYPVDRVSLLRLVLETGRTHQIRAHLEYIGHPIIGDQVYGKGNRRLGAKRQLLHAEKLILTHPRTGERMCFGSELPLDFQEVLDRLR</sequence>
<dbReference type="Pfam" id="PF00849">
    <property type="entry name" value="PseudoU_synth_2"/>
    <property type="match status" value="1"/>
</dbReference>
<comment type="catalytic activity">
    <reaction evidence="1 6">
        <text>a uridine in RNA = a pseudouridine in RNA</text>
        <dbReference type="Rhea" id="RHEA:48348"/>
        <dbReference type="Rhea" id="RHEA-COMP:12068"/>
        <dbReference type="Rhea" id="RHEA-COMP:12069"/>
        <dbReference type="ChEBI" id="CHEBI:65314"/>
        <dbReference type="ChEBI" id="CHEBI:65315"/>
    </reaction>
</comment>
<evidence type="ECO:0000313" key="9">
    <source>
        <dbReference type="Proteomes" id="UP000824070"/>
    </source>
</evidence>
<dbReference type="GO" id="GO:0003723">
    <property type="term" value="F:RNA binding"/>
    <property type="evidence" value="ECO:0007669"/>
    <property type="project" value="UniProtKB-KW"/>
</dbReference>
<organism evidence="8 9">
    <name type="scientific">Candidatus Alloenteromonas pullicola</name>
    <dbReference type="NCBI Taxonomy" id="2840784"/>
    <lineage>
        <taxon>Bacteria</taxon>
        <taxon>Bacillati</taxon>
        <taxon>Bacillota</taxon>
        <taxon>Bacillota incertae sedis</taxon>
        <taxon>Candidatus Alloenteromonas</taxon>
    </lineage>
</organism>
<evidence type="ECO:0000256" key="6">
    <source>
        <dbReference type="RuleBase" id="RU362028"/>
    </source>
</evidence>
<dbReference type="Proteomes" id="UP000824070">
    <property type="component" value="Unassembled WGS sequence"/>
</dbReference>